<reference evidence="2 3" key="1">
    <citation type="submission" date="2023-02" db="EMBL/GenBank/DDBJ databases">
        <title>Genome Sequence of L. cardiaca H63T.</title>
        <authorList>
            <person name="Lopez A.E."/>
            <person name="Cianciotto N.P."/>
        </authorList>
    </citation>
    <scope>NUCLEOTIDE SEQUENCE [LARGE SCALE GENOMIC DNA]</scope>
    <source>
        <strain evidence="2 3">H63</strain>
    </source>
</reference>
<accession>A0ABY8AV21</accession>
<organism evidence="2 3">
    <name type="scientific">Legionella cardiaca</name>
    <dbReference type="NCBI Taxonomy" id="1071983"/>
    <lineage>
        <taxon>Bacteria</taxon>
        <taxon>Pseudomonadati</taxon>
        <taxon>Pseudomonadota</taxon>
        <taxon>Gammaproteobacteria</taxon>
        <taxon>Legionellales</taxon>
        <taxon>Legionellaceae</taxon>
        <taxon>Legionella</taxon>
    </lineage>
</organism>
<protein>
    <submittedName>
        <fullName evidence="2">Uncharacterized protein</fullName>
    </submittedName>
</protein>
<evidence type="ECO:0000313" key="3">
    <source>
        <dbReference type="Proteomes" id="UP001222087"/>
    </source>
</evidence>
<name>A0ABY8AV21_9GAMM</name>
<dbReference type="RefSeq" id="WP_275089821.1">
    <property type="nucleotide sequence ID" value="NZ_CP119078.1"/>
</dbReference>
<keyword evidence="3" id="KW-1185">Reference proteome</keyword>
<feature type="region of interest" description="Disordered" evidence="1">
    <location>
        <begin position="1"/>
        <end position="60"/>
    </location>
</feature>
<proteinExistence type="predicted"/>
<feature type="compositionally biased region" description="Basic and acidic residues" evidence="1">
    <location>
        <begin position="17"/>
        <end position="28"/>
    </location>
</feature>
<sequence length="60" mass="7084">MENQRENDKPNQSTKKNYNEIRRLDYKRSKSKRSHSKIILPDEPQIENPAQPGVVPVKPR</sequence>
<dbReference type="EMBL" id="CP119078">
    <property type="protein sequence ID" value="WED44006.1"/>
    <property type="molecule type" value="Genomic_DNA"/>
</dbReference>
<evidence type="ECO:0000313" key="2">
    <source>
        <dbReference type="EMBL" id="WED44006.1"/>
    </source>
</evidence>
<evidence type="ECO:0000256" key="1">
    <source>
        <dbReference type="SAM" id="MobiDB-lite"/>
    </source>
</evidence>
<dbReference type="Proteomes" id="UP001222087">
    <property type="component" value="Chromosome"/>
</dbReference>
<gene>
    <name evidence="2" type="ORF">PXX05_04260</name>
</gene>